<evidence type="ECO:0000256" key="1">
    <source>
        <dbReference type="ARBA" id="ARBA00010088"/>
    </source>
</evidence>
<feature type="domain" description="AB hydrolase-1" evidence="4">
    <location>
        <begin position="224"/>
        <end position="494"/>
    </location>
</feature>
<feature type="transmembrane region" description="Helical" evidence="3">
    <location>
        <begin position="120"/>
        <end position="140"/>
    </location>
</feature>
<keyword evidence="6" id="KW-1185">Reference proteome</keyword>
<reference evidence="5 6" key="1">
    <citation type="submission" date="2023-02" db="EMBL/GenBank/DDBJ databases">
        <title>Genome sequencing required for Actinomycetospora new species description.</title>
        <authorList>
            <person name="Saimee Y."/>
            <person name="Duangmal K."/>
        </authorList>
    </citation>
    <scope>NUCLEOTIDE SEQUENCE [LARGE SCALE GENOMIC DNA]</scope>
    <source>
        <strain evidence="5 6">DW7H6</strain>
    </source>
</reference>
<evidence type="ECO:0000256" key="3">
    <source>
        <dbReference type="SAM" id="Phobius"/>
    </source>
</evidence>
<dbReference type="InterPro" id="IPR000073">
    <property type="entry name" value="AB_hydrolase_1"/>
</dbReference>
<dbReference type="Gene3D" id="3.40.50.1820">
    <property type="entry name" value="alpha/beta hydrolase"/>
    <property type="match status" value="1"/>
</dbReference>
<keyword evidence="3" id="KW-1133">Transmembrane helix</keyword>
<evidence type="ECO:0000256" key="2">
    <source>
        <dbReference type="ARBA" id="ARBA00022801"/>
    </source>
</evidence>
<accession>A0ABT5T144</accession>
<keyword evidence="3" id="KW-0812">Transmembrane</keyword>
<keyword evidence="3" id="KW-0472">Membrane</keyword>
<organism evidence="5 6">
    <name type="scientific">Actinomycetospora lemnae</name>
    <dbReference type="NCBI Taxonomy" id="3019891"/>
    <lineage>
        <taxon>Bacteria</taxon>
        <taxon>Bacillati</taxon>
        <taxon>Actinomycetota</taxon>
        <taxon>Actinomycetes</taxon>
        <taxon>Pseudonocardiales</taxon>
        <taxon>Pseudonocardiaceae</taxon>
        <taxon>Actinomycetospora</taxon>
    </lineage>
</organism>
<sequence>MTGTLATAGPDGTAADLRPRRWHRAVIVVALVALAGSLTALAMPRGPITPVGVVVAMAVGAAVGTLAGFVLRSRWAMLLAPVVFAVAVELGRVGVVGPTVDRPQISTFFGVLVLVLGRGFHALVQLLPMVLGAAVGAGLARRRSGAAVAHARRRAAQWARRGVAALVAVALVAVAVVLTRPGTTAPIVDPAGRPVPGSVAELATVRLGGHDQTVMIRGRDANAPVVLYLAGGPGQSDLGYARAYMTELEDDVVVAVWDQRGTGTSYAALDPTSTWTLDRAVEDTAELATYLRDRFGQQKVYLVGNSWGSTLGVLAVQRHPELFAAYVGTGQMASQLEADRIIYGQVLDLAARTGDVALTERMRAAGPPPYRDVYVNAMLIDYYDAIGPYPRTEYFRTQGPPGIDGTGADEYGPLDKVNKLKAMIDMGSVMYPQLQGIDFRTQVPRLEVPVYVVAGAHELTARSGPARQWFDRLDAPVKQWITFERSGHVPQFEEFERFRQVLRDVVARHGVENP</sequence>
<dbReference type="PRINTS" id="PR00793">
    <property type="entry name" value="PROAMNOPTASE"/>
</dbReference>
<feature type="transmembrane region" description="Helical" evidence="3">
    <location>
        <begin position="161"/>
        <end position="178"/>
    </location>
</feature>
<evidence type="ECO:0000313" key="5">
    <source>
        <dbReference type="EMBL" id="MDD7968420.1"/>
    </source>
</evidence>
<evidence type="ECO:0000313" key="6">
    <source>
        <dbReference type="Proteomes" id="UP001300763"/>
    </source>
</evidence>
<feature type="transmembrane region" description="Helical" evidence="3">
    <location>
        <begin position="78"/>
        <end position="100"/>
    </location>
</feature>
<dbReference type="RefSeq" id="WP_274202951.1">
    <property type="nucleotide sequence ID" value="NZ_JAQZAO010000012.1"/>
</dbReference>
<dbReference type="GO" id="GO:0016787">
    <property type="term" value="F:hydrolase activity"/>
    <property type="evidence" value="ECO:0007669"/>
    <property type="project" value="UniProtKB-KW"/>
</dbReference>
<keyword evidence="2 5" id="KW-0378">Hydrolase</keyword>
<dbReference type="InterPro" id="IPR002410">
    <property type="entry name" value="Peptidase_S33"/>
</dbReference>
<comment type="similarity">
    <text evidence="1">Belongs to the peptidase S33 family.</text>
</comment>
<feature type="transmembrane region" description="Helical" evidence="3">
    <location>
        <begin position="25"/>
        <end position="42"/>
    </location>
</feature>
<comment type="caution">
    <text evidence="5">The sequence shown here is derived from an EMBL/GenBank/DDBJ whole genome shotgun (WGS) entry which is preliminary data.</text>
</comment>
<protein>
    <submittedName>
        <fullName evidence="5">Alpha/beta fold hydrolase</fullName>
    </submittedName>
</protein>
<dbReference type="EMBL" id="JAQZAO010000012">
    <property type="protein sequence ID" value="MDD7968420.1"/>
    <property type="molecule type" value="Genomic_DNA"/>
</dbReference>
<dbReference type="SUPFAM" id="SSF53474">
    <property type="entry name" value="alpha/beta-Hydrolases"/>
    <property type="match status" value="1"/>
</dbReference>
<gene>
    <name evidence="5" type="ORF">PGB27_24015</name>
</gene>
<feature type="transmembrane region" description="Helical" evidence="3">
    <location>
        <begin position="48"/>
        <end position="71"/>
    </location>
</feature>
<dbReference type="Pfam" id="PF00561">
    <property type="entry name" value="Abhydrolase_1"/>
    <property type="match status" value="1"/>
</dbReference>
<proteinExistence type="inferred from homology"/>
<evidence type="ECO:0000259" key="4">
    <source>
        <dbReference type="Pfam" id="PF00561"/>
    </source>
</evidence>
<dbReference type="Proteomes" id="UP001300763">
    <property type="component" value="Unassembled WGS sequence"/>
</dbReference>
<name>A0ABT5T144_9PSEU</name>
<dbReference type="InterPro" id="IPR029058">
    <property type="entry name" value="AB_hydrolase_fold"/>
</dbReference>